<proteinExistence type="predicted"/>
<keyword evidence="1" id="KW-1133">Transmembrane helix</keyword>
<keyword evidence="1" id="KW-0472">Membrane</keyword>
<protein>
    <submittedName>
        <fullName evidence="2">Uncharacterized protein</fullName>
    </submittedName>
</protein>
<sequence>MTLSESIPLGERLINPSAPADAIKNIFCALIKSLCAWLIFLNFTAILCLFIFVFKIIVAKLYI</sequence>
<organism evidence="2">
    <name type="scientific">hydrothermal vent metagenome</name>
    <dbReference type="NCBI Taxonomy" id="652676"/>
    <lineage>
        <taxon>unclassified sequences</taxon>
        <taxon>metagenomes</taxon>
        <taxon>ecological metagenomes</taxon>
    </lineage>
</organism>
<feature type="transmembrane region" description="Helical" evidence="1">
    <location>
        <begin position="34"/>
        <end position="58"/>
    </location>
</feature>
<reference evidence="2" key="1">
    <citation type="submission" date="2016-10" db="EMBL/GenBank/DDBJ databases">
        <authorList>
            <person name="de Groot N.N."/>
        </authorList>
    </citation>
    <scope>NUCLEOTIDE SEQUENCE</scope>
</reference>
<accession>A0A1W1CPU0</accession>
<dbReference type="EMBL" id="FPHM01000112">
    <property type="protein sequence ID" value="SFV67745.1"/>
    <property type="molecule type" value="Genomic_DNA"/>
</dbReference>
<dbReference type="AlphaFoldDB" id="A0A1W1CPU0"/>
<keyword evidence="1" id="KW-0812">Transmembrane</keyword>
<gene>
    <name evidence="2" type="ORF">MNB_SV-13-1560</name>
</gene>
<name>A0A1W1CPU0_9ZZZZ</name>
<evidence type="ECO:0000313" key="2">
    <source>
        <dbReference type="EMBL" id="SFV67745.1"/>
    </source>
</evidence>
<evidence type="ECO:0000256" key="1">
    <source>
        <dbReference type="SAM" id="Phobius"/>
    </source>
</evidence>